<evidence type="ECO:0000313" key="3">
    <source>
        <dbReference type="RefSeq" id="XP_022237102.1"/>
    </source>
</evidence>
<gene>
    <name evidence="3 4" type="primary">LOC111084896</name>
</gene>
<dbReference type="RefSeq" id="XP_022237102.1">
    <property type="nucleotide sequence ID" value="XM_022381394.1"/>
</dbReference>
<dbReference type="GeneID" id="111084896"/>
<organism evidence="2 3">
    <name type="scientific">Limulus polyphemus</name>
    <name type="common">Atlantic horseshoe crab</name>
    <dbReference type="NCBI Taxonomy" id="6850"/>
    <lineage>
        <taxon>Eukaryota</taxon>
        <taxon>Metazoa</taxon>
        <taxon>Ecdysozoa</taxon>
        <taxon>Arthropoda</taxon>
        <taxon>Chelicerata</taxon>
        <taxon>Merostomata</taxon>
        <taxon>Xiphosura</taxon>
        <taxon>Limulidae</taxon>
        <taxon>Limulus</taxon>
    </lineage>
</organism>
<sequence length="102" mass="11917">MISTTKLAACFGLWFICCYSVHCSPYGGRNLNDFSSDMSSFDDEFRPIPDTPDFYQIRRRMKQETKRTAAMGVDLPDYILHFKGNWPDLTSFRDRMQKSGKR</sequence>
<feature type="chain" id="PRO_5045023102" evidence="1">
    <location>
        <begin position="24"/>
        <end position="102"/>
    </location>
</feature>
<name>A0ABM1S0E7_LIMPO</name>
<feature type="signal peptide" evidence="1">
    <location>
        <begin position="1"/>
        <end position="23"/>
    </location>
</feature>
<dbReference type="Proteomes" id="UP000694941">
    <property type="component" value="Unplaced"/>
</dbReference>
<proteinExistence type="predicted"/>
<reference evidence="3 4" key="1">
    <citation type="submission" date="2025-05" db="UniProtKB">
        <authorList>
            <consortium name="RefSeq"/>
        </authorList>
    </citation>
    <scope>IDENTIFICATION</scope>
    <source>
        <tissue evidence="3 4">Muscle</tissue>
    </source>
</reference>
<evidence type="ECO:0000313" key="2">
    <source>
        <dbReference type="Proteomes" id="UP000694941"/>
    </source>
</evidence>
<keyword evidence="2" id="KW-1185">Reference proteome</keyword>
<protein>
    <submittedName>
        <fullName evidence="3 4">Uncharacterized protein LOC111084896</fullName>
    </submittedName>
</protein>
<dbReference type="RefSeq" id="XP_022237103.1">
    <property type="nucleotide sequence ID" value="XM_022381395.1"/>
</dbReference>
<evidence type="ECO:0000256" key="1">
    <source>
        <dbReference type="SAM" id="SignalP"/>
    </source>
</evidence>
<keyword evidence="1" id="KW-0732">Signal</keyword>
<accession>A0ABM1S0E7</accession>
<evidence type="ECO:0000313" key="4">
    <source>
        <dbReference type="RefSeq" id="XP_022237103.1"/>
    </source>
</evidence>